<dbReference type="OMA" id="CEEYTRV"/>
<protein>
    <recommendedName>
        <fullName evidence="5">FLZ-type domain-containing protein</fullName>
    </recommendedName>
</protein>
<evidence type="ECO:0000313" key="7">
    <source>
        <dbReference type="Proteomes" id="UP000187609"/>
    </source>
</evidence>
<keyword evidence="7" id="KW-1185">Reference proteome</keyword>
<dbReference type="PANTHER" id="PTHR47208">
    <property type="entry name" value="OS02G0174800 PROTEIN"/>
    <property type="match status" value="1"/>
</dbReference>
<evidence type="ECO:0000256" key="3">
    <source>
        <dbReference type="ARBA" id="ARBA00022771"/>
    </source>
</evidence>
<gene>
    <name evidence="6" type="ORF">A4A49_32984</name>
</gene>
<evidence type="ECO:0000259" key="5">
    <source>
        <dbReference type="PROSITE" id="PS51795"/>
    </source>
</evidence>
<sequence length="221" mass="24065">MAEVRGHKKKKISIDLSVFALTDNNTNSSKSSPNKFEDPNGNGVGLGIVAAMSNNNHNSNNNKTAILAISPRLTSNPIPILANNCIPKKNKEEMEMCEEYTCVISHKGNNLVKKREYFDDQFIGNGYRKKATAATAASAPHEAFRTADFLSTCSFCQKQLQGLDIFIYRGEKAFCSSECRCKQISIDEQKDKCGSGAMKSPEYSASPCSGPMQFSTGVAVA</sequence>
<dbReference type="Pfam" id="PF04570">
    <property type="entry name" value="zf-FLZ"/>
    <property type="match status" value="1"/>
</dbReference>
<feature type="zinc finger region" description="FLZ-type" evidence="4">
    <location>
        <begin position="148"/>
        <end position="191"/>
    </location>
</feature>
<keyword evidence="3" id="KW-0862">Zinc</keyword>
<dbReference type="InterPro" id="IPR044604">
    <property type="entry name" value="FLZ12/13/14"/>
</dbReference>
<reference evidence="6" key="1">
    <citation type="submission" date="2016-11" db="EMBL/GenBank/DDBJ databases">
        <title>The genome of Nicotiana attenuata.</title>
        <authorList>
            <person name="Xu S."/>
            <person name="Brockmoeller T."/>
            <person name="Gaquerel E."/>
            <person name="Navarro A."/>
            <person name="Kuhl H."/>
            <person name="Gase K."/>
            <person name="Ling Z."/>
            <person name="Zhou W."/>
            <person name="Kreitzer C."/>
            <person name="Stanke M."/>
            <person name="Tang H."/>
            <person name="Lyons E."/>
            <person name="Pandey P."/>
            <person name="Pandey S.P."/>
            <person name="Timmermann B."/>
            <person name="Baldwin I.T."/>
        </authorList>
    </citation>
    <scope>NUCLEOTIDE SEQUENCE [LARGE SCALE GENOMIC DNA]</scope>
    <source>
        <strain evidence="6">UT</strain>
    </source>
</reference>
<dbReference type="Gramene" id="OIT01996">
    <property type="protein sequence ID" value="OIT01996"/>
    <property type="gene ID" value="A4A49_32984"/>
</dbReference>
<dbReference type="EMBL" id="MJEQ01037188">
    <property type="protein sequence ID" value="OIT01996.1"/>
    <property type="molecule type" value="Genomic_DNA"/>
</dbReference>
<proteinExistence type="inferred from homology"/>
<evidence type="ECO:0000256" key="4">
    <source>
        <dbReference type="PROSITE-ProRule" id="PRU01131"/>
    </source>
</evidence>
<evidence type="ECO:0000256" key="2">
    <source>
        <dbReference type="ARBA" id="ARBA00022723"/>
    </source>
</evidence>
<dbReference type="Proteomes" id="UP000187609">
    <property type="component" value="Unassembled WGS sequence"/>
</dbReference>
<comment type="caution">
    <text evidence="6">The sequence shown here is derived from an EMBL/GenBank/DDBJ whole genome shotgun (WGS) entry which is preliminary data.</text>
</comment>
<keyword evidence="2" id="KW-0479">Metal-binding</keyword>
<accession>A0A1J6IC49</accession>
<dbReference type="KEGG" id="nau:109226806"/>
<evidence type="ECO:0000256" key="1">
    <source>
        <dbReference type="ARBA" id="ARBA00009374"/>
    </source>
</evidence>
<dbReference type="STRING" id="49451.A0A1J6IC49"/>
<evidence type="ECO:0000313" key="6">
    <source>
        <dbReference type="EMBL" id="OIT01996.1"/>
    </source>
</evidence>
<dbReference type="AlphaFoldDB" id="A0A1J6IC49"/>
<comment type="similarity">
    <text evidence="1">Belongs to the FLZ family.</text>
</comment>
<name>A0A1J6IC49_NICAT</name>
<dbReference type="PANTHER" id="PTHR47208:SF15">
    <property type="entry name" value="FLZ-TYPE DOMAIN-CONTAINING PROTEIN"/>
    <property type="match status" value="1"/>
</dbReference>
<dbReference type="OrthoDB" id="828272at2759"/>
<dbReference type="PROSITE" id="PS51795">
    <property type="entry name" value="ZF_FLZ"/>
    <property type="match status" value="1"/>
</dbReference>
<keyword evidence="3" id="KW-0863">Zinc-finger</keyword>
<feature type="domain" description="FLZ-type" evidence="5">
    <location>
        <begin position="148"/>
        <end position="191"/>
    </location>
</feature>
<dbReference type="GO" id="GO:0008270">
    <property type="term" value="F:zinc ion binding"/>
    <property type="evidence" value="ECO:0007669"/>
    <property type="project" value="UniProtKB-KW"/>
</dbReference>
<dbReference type="InterPro" id="IPR007650">
    <property type="entry name" value="Zf-FLZ_dom"/>
</dbReference>
<organism evidence="6 7">
    <name type="scientific">Nicotiana attenuata</name>
    <name type="common">Coyote tobacco</name>
    <dbReference type="NCBI Taxonomy" id="49451"/>
    <lineage>
        <taxon>Eukaryota</taxon>
        <taxon>Viridiplantae</taxon>
        <taxon>Streptophyta</taxon>
        <taxon>Embryophyta</taxon>
        <taxon>Tracheophyta</taxon>
        <taxon>Spermatophyta</taxon>
        <taxon>Magnoliopsida</taxon>
        <taxon>eudicotyledons</taxon>
        <taxon>Gunneridae</taxon>
        <taxon>Pentapetalae</taxon>
        <taxon>asterids</taxon>
        <taxon>lamiids</taxon>
        <taxon>Solanales</taxon>
        <taxon>Solanaceae</taxon>
        <taxon>Nicotianoideae</taxon>
        <taxon>Nicotianeae</taxon>
        <taxon>Nicotiana</taxon>
    </lineage>
</organism>